<name>A0A117RE03_9ACTN</name>
<evidence type="ECO:0000256" key="1">
    <source>
        <dbReference type="SAM" id="MobiDB-lite"/>
    </source>
</evidence>
<dbReference type="AlphaFoldDB" id="A0A117RE03"/>
<keyword evidence="2" id="KW-1133">Transmembrane helix</keyword>
<proteinExistence type="predicted"/>
<feature type="transmembrane region" description="Helical" evidence="2">
    <location>
        <begin position="124"/>
        <end position="146"/>
    </location>
</feature>
<dbReference type="SUPFAM" id="SSF47090">
    <property type="entry name" value="PGBD-like"/>
    <property type="match status" value="1"/>
</dbReference>
<comment type="caution">
    <text evidence="4">The sequence shown here is derived from an EMBL/GenBank/DDBJ whole genome shotgun (WGS) entry which is preliminary data.</text>
</comment>
<feature type="domain" description="Peptidoglycan binding-like" evidence="3">
    <location>
        <begin position="241"/>
        <end position="299"/>
    </location>
</feature>
<dbReference type="InterPro" id="IPR036365">
    <property type="entry name" value="PGBD-like_sf"/>
</dbReference>
<evidence type="ECO:0000313" key="5">
    <source>
        <dbReference type="Proteomes" id="UP000052982"/>
    </source>
</evidence>
<accession>A0A117RE03</accession>
<dbReference type="Gene3D" id="1.10.101.10">
    <property type="entry name" value="PGBD-like superfamily/PGBD"/>
    <property type="match status" value="1"/>
</dbReference>
<evidence type="ECO:0000313" key="4">
    <source>
        <dbReference type="EMBL" id="KUN85605.1"/>
    </source>
</evidence>
<dbReference type="STRING" id="1943.AQJ64_10765"/>
<dbReference type="InterPro" id="IPR036366">
    <property type="entry name" value="PGBDSf"/>
</dbReference>
<protein>
    <recommendedName>
        <fullName evidence="3">Peptidoglycan binding-like domain-containing protein</fullName>
    </recommendedName>
</protein>
<dbReference type="EMBL" id="LMWW01000012">
    <property type="protein sequence ID" value="KUN85605.1"/>
    <property type="molecule type" value="Genomic_DNA"/>
</dbReference>
<feature type="compositionally biased region" description="Low complexity" evidence="1">
    <location>
        <begin position="102"/>
        <end position="111"/>
    </location>
</feature>
<feature type="region of interest" description="Disordered" evidence="1">
    <location>
        <begin position="150"/>
        <end position="245"/>
    </location>
</feature>
<dbReference type="InterPro" id="IPR002477">
    <property type="entry name" value="Peptidoglycan-bd-like"/>
</dbReference>
<sequence length="306" mass="30121">MPRAADGSPACSCARRAAEAHLETRAAEAAAAEDFDPLRIRPFAEPAVADVGTGDLAGPITGPGADTAPGPVTEDAEGTGEAEDTEGTGEAEEGEGAEEAEGAAGAPGTEAAGERWRPRRLVQLSGVVAAAAVLVTGGAIAALFSYQSPAREGAGPDDIRASVPAGATGTGTAAAQPSATASPTQTSASPTASPSDTPSESASAPSGSAEPTVSPTGTTSTAAPAPSPTGGQAPVLRPGDSGPEVTELQLRLAQAGFYDGDADGEYGSEVESAVRGYQFARLVLMDESGVYGKVTRAALESETSEP</sequence>
<reference evidence="4 5" key="1">
    <citation type="submission" date="2015-10" db="EMBL/GenBank/DDBJ databases">
        <title>Draft genome sequence of Streptomyces griseoruber DSM 40281, type strain for the species Streptomyces griseoruber.</title>
        <authorList>
            <person name="Ruckert C."/>
            <person name="Winkler A."/>
            <person name="Kalinowski J."/>
            <person name="Kampfer P."/>
            <person name="Glaeser S."/>
        </authorList>
    </citation>
    <scope>NUCLEOTIDE SEQUENCE [LARGE SCALE GENOMIC DNA]</scope>
    <source>
        <strain evidence="4 5">DSM 40281</strain>
    </source>
</reference>
<feature type="compositionally biased region" description="Low complexity" evidence="1">
    <location>
        <begin position="161"/>
        <end position="234"/>
    </location>
</feature>
<keyword evidence="2" id="KW-0812">Transmembrane</keyword>
<gene>
    <name evidence="4" type="ORF">AQJ64_10765</name>
</gene>
<feature type="compositionally biased region" description="Acidic residues" evidence="1">
    <location>
        <begin position="74"/>
        <end position="101"/>
    </location>
</feature>
<evidence type="ECO:0000259" key="3">
    <source>
        <dbReference type="Pfam" id="PF01471"/>
    </source>
</evidence>
<dbReference type="Proteomes" id="UP000052982">
    <property type="component" value="Unassembled WGS sequence"/>
</dbReference>
<evidence type="ECO:0000256" key="2">
    <source>
        <dbReference type="SAM" id="Phobius"/>
    </source>
</evidence>
<dbReference type="Pfam" id="PF01471">
    <property type="entry name" value="PG_binding_1"/>
    <property type="match status" value="1"/>
</dbReference>
<organism evidence="4 5">
    <name type="scientific">Streptomyces griseoruber</name>
    <dbReference type="NCBI Taxonomy" id="1943"/>
    <lineage>
        <taxon>Bacteria</taxon>
        <taxon>Bacillati</taxon>
        <taxon>Actinomycetota</taxon>
        <taxon>Actinomycetes</taxon>
        <taxon>Kitasatosporales</taxon>
        <taxon>Streptomycetaceae</taxon>
        <taxon>Streptomyces</taxon>
    </lineage>
</organism>
<keyword evidence="5" id="KW-1185">Reference proteome</keyword>
<keyword evidence="2" id="KW-0472">Membrane</keyword>
<feature type="region of interest" description="Disordered" evidence="1">
    <location>
        <begin position="46"/>
        <end position="114"/>
    </location>
</feature>